<sequence>MTAAVSKIGENLGPKEHLPERKVYTDSSSDDSETDANANATPVARAKTADASGNKSVVRTKRTVESLGERGRIPNSLYISVLIIILLQSCSGMYQVKTLQQWWASVTTSSRTIYNHFEYLKDLMNSIYMGDIRGTQEYVIAAVVTALVASLVGIFFWAPLRAGVWTGQRASRHKMHRYMGLLFLIQYTLAWVEFLTDYRGDGSQSFLTHSLAINGVVQAYSAYFSFKVLPKGVDAGYYSDKGVLSRDFIHENAFFQMMCLFGSVYYDSGRRELLRSTLPGKFVEILFIFFPYAIVRPFFPVTSFNKAATRQKNTRSSGLERFYEIGTTMIKIFYLWAKYFLGFHINFMVFLGIVKPQNQMFVHGLYLLNLGTVSLGVFLHTLRFKKILPAWFTFSVYLCQIYATFTALPYAIDVFGTHPKLCLVSLAGFLLNMTRSKKLHACWSVGTMLLLVLADIEW</sequence>
<keyword evidence="2" id="KW-1133">Transmembrane helix</keyword>
<dbReference type="EMBL" id="CAICTM010000184">
    <property type="protein sequence ID" value="CAB9504094.1"/>
    <property type="molecule type" value="Genomic_DNA"/>
</dbReference>
<feature type="transmembrane region" description="Helical" evidence="2">
    <location>
        <begin position="391"/>
        <end position="412"/>
    </location>
</feature>
<evidence type="ECO:0000313" key="3">
    <source>
        <dbReference type="EMBL" id="CAB9504094.1"/>
    </source>
</evidence>
<feature type="transmembrane region" description="Helical" evidence="2">
    <location>
        <begin position="286"/>
        <end position="305"/>
    </location>
</feature>
<feature type="transmembrane region" description="Helical" evidence="2">
    <location>
        <begin position="138"/>
        <end position="158"/>
    </location>
</feature>
<protein>
    <submittedName>
        <fullName evidence="3">Uncharacterized protein</fullName>
    </submittedName>
</protein>
<feature type="compositionally biased region" description="Basic and acidic residues" evidence="1">
    <location>
        <begin position="13"/>
        <end position="24"/>
    </location>
</feature>
<keyword evidence="2" id="KW-0812">Transmembrane</keyword>
<feature type="transmembrane region" description="Helical" evidence="2">
    <location>
        <begin position="178"/>
        <end position="194"/>
    </location>
</feature>
<accession>A0A9N8DQH8</accession>
<dbReference type="OrthoDB" id="2156279at2759"/>
<evidence type="ECO:0000313" key="4">
    <source>
        <dbReference type="Proteomes" id="UP001153069"/>
    </source>
</evidence>
<dbReference type="Proteomes" id="UP001153069">
    <property type="component" value="Unassembled WGS sequence"/>
</dbReference>
<feature type="transmembrane region" description="Helical" evidence="2">
    <location>
        <begin position="77"/>
        <end position="96"/>
    </location>
</feature>
<proteinExistence type="predicted"/>
<comment type="caution">
    <text evidence="3">The sequence shown here is derived from an EMBL/GenBank/DDBJ whole genome shotgun (WGS) entry which is preliminary data.</text>
</comment>
<name>A0A9N8DQH8_9STRA</name>
<feature type="region of interest" description="Disordered" evidence="1">
    <location>
        <begin position="1"/>
        <end position="55"/>
    </location>
</feature>
<keyword evidence="4" id="KW-1185">Reference proteome</keyword>
<gene>
    <name evidence="3" type="ORF">SEMRO_185_G080410.1</name>
</gene>
<evidence type="ECO:0000256" key="2">
    <source>
        <dbReference type="SAM" id="Phobius"/>
    </source>
</evidence>
<feature type="transmembrane region" description="Helical" evidence="2">
    <location>
        <begin position="332"/>
        <end position="354"/>
    </location>
</feature>
<reference evidence="3" key="1">
    <citation type="submission" date="2020-06" db="EMBL/GenBank/DDBJ databases">
        <authorList>
            <consortium name="Plant Systems Biology data submission"/>
        </authorList>
    </citation>
    <scope>NUCLEOTIDE SEQUENCE</scope>
    <source>
        <strain evidence="3">D6</strain>
    </source>
</reference>
<keyword evidence="2" id="KW-0472">Membrane</keyword>
<evidence type="ECO:0000256" key="1">
    <source>
        <dbReference type="SAM" id="MobiDB-lite"/>
    </source>
</evidence>
<feature type="transmembrane region" description="Helical" evidence="2">
    <location>
        <begin position="360"/>
        <end position="379"/>
    </location>
</feature>
<organism evidence="3 4">
    <name type="scientific">Seminavis robusta</name>
    <dbReference type="NCBI Taxonomy" id="568900"/>
    <lineage>
        <taxon>Eukaryota</taxon>
        <taxon>Sar</taxon>
        <taxon>Stramenopiles</taxon>
        <taxon>Ochrophyta</taxon>
        <taxon>Bacillariophyta</taxon>
        <taxon>Bacillariophyceae</taxon>
        <taxon>Bacillariophycidae</taxon>
        <taxon>Naviculales</taxon>
        <taxon>Naviculaceae</taxon>
        <taxon>Seminavis</taxon>
    </lineage>
</organism>
<feature type="transmembrane region" description="Helical" evidence="2">
    <location>
        <begin position="418"/>
        <end position="434"/>
    </location>
</feature>
<dbReference type="AlphaFoldDB" id="A0A9N8DQH8"/>